<comment type="caution">
    <text evidence="11">The sequence shown here is derived from an EMBL/GenBank/DDBJ whole genome shotgun (WGS) entry which is preliminary data.</text>
</comment>
<feature type="region of interest" description="Disordered" evidence="8">
    <location>
        <begin position="401"/>
        <end position="455"/>
    </location>
</feature>
<dbReference type="PANTHER" id="PTHR12883:SF0">
    <property type="entry name" value="PAT COMPLEX SUBUNIT CCDC47"/>
    <property type="match status" value="1"/>
</dbReference>
<keyword evidence="2 9" id="KW-1133">Transmembrane helix</keyword>
<feature type="chain" id="PRO_5013620054" description="PAT complex subunit CCDC47" evidence="10">
    <location>
        <begin position="27"/>
        <end position="455"/>
    </location>
</feature>
<evidence type="ECO:0000256" key="2">
    <source>
        <dbReference type="ARBA" id="ARBA00022989"/>
    </source>
</evidence>
<evidence type="ECO:0000256" key="7">
    <source>
        <dbReference type="ARBA" id="ARBA00034902"/>
    </source>
</evidence>
<feature type="region of interest" description="Disordered" evidence="8">
    <location>
        <begin position="46"/>
        <end position="94"/>
    </location>
</feature>
<evidence type="ECO:0000256" key="5">
    <source>
        <dbReference type="ARBA" id="ARBA00034746"/>
    </source>
</evidence>
<keyword evidence="12" id="KW-1185">Reference proteome</keyword>
<feature type="compositionally biased region" description="Basic and acidic residues" evidence="8">
    <location>
        <begin position="407"/>
        <end position="444"/>
    </location>
</feature>
<keyword evidence="1 9" id="KW-0812">Transmembrane</keyword>
<evidence type="ECO:0000256" key="1">
    <source>
        <dbReference type="ARBA" id="ARBA00022692"/>
    </source>
</evidence>
<evidence type="ECO:0000313" key="11">
    <source>
        <dbReference type="EMBL" id="PIC39540.1"/>
    </source>
</evidence>
<comment type="subcellular location">
    <subcellularLocation>
        <location evidence="4">Rough endoplasmic reticulum membrane</location>
        <topology evidence="4">Single-pass type I membrane protein</topology>
    </subcellularLocation>
</comment>
<dbReference type="InterPro" id="IPR012879">
    <property type="entry name" value="CCDC47"/>
</dbReference>
<dbReference type="STRING" id="1611254.A0A2G5UIZ8"/>
<feature type="compositionally biased region" description="Acidic residues" evidence="8">
    <location>
        <begin position="67"/>
        <end position="83"/>
    </location>
</feature>
<name>A0A2G5UIZ8_9PELO</name>
<feature type="signal peptide" evidence="10">
    <location>
        <begin position="1"/>
        <end position="26"/>
    </location>
</feature>
<evidence type="ECO:0000256" key="10">
    <source>
        <dbReference type="SAM" id="SignalP"/>
    </source>
</evidence>
<dbReference type="AlphaFoldDB" id="A0A2G5UIZ8"/>
<evidence type="ECO:0000256" key="4">
    <source>
        <dbReference type="ARBA" id="ARBA00034697"/>
    </source>
</evidence>
<evidence type="ECO:0000313" key="12">
    <source>
        <dbReference type="Proteomes" id="UP000230233"/>
    </source>
</evidence>
<evidence type="ECO:0000256" key="8">
    <source>
        <dbReference type="SAM" id="MobiDB-lite"/>
    </source>
</evidence>
<comment type="similarity">
    <text evidence="5">Belongs to the CCDC47 family.</text>
</comment>
<dbReference type="Proteomes" id="UP000230233">
    <property type="component" value="Chromosome III"/>
</dbReference>
<keyword evidence="10" id="KW-0732">Signal</keyword>
<evidence type="ECO:0000256" key="3">
    <source>
        <dbReference type="ARBA" id="ARBA00023136"/>
    </source>
</evidence>
<dbReference type="Pfam" id="PF07946">
    <property type="entry name" value="CCDC47"/>
    <property type="match status" value="1"/>
</dbReference>
<evidence type="ECO:0000256" key="6">
    <source>
        <dbReference type="ARBA" id="ARBA00034875"/>
    </source>
</evidence>
<evidence type="ECO:0000256" key="9">
    <source>
        <dbReference type="SAM" id="Phobius"/>
    </source>
</evidence>
<dbReference type="EMBL" id="PDUG01000003">
    <property type="protein sequence ID" value="PIC39540.1"/>
    <property type="molecule type" value="Genomic_DNA"/>
</dbReference>
<dbReference type="GO" id="GO:0030867">
    <property type="term" value="C:rough endoplasmic reticulum membrane"/>
    <property type="evidence" value="ECO:0007669"/>
    <property type="project" value="UniProtKB-SubCell"/>
</dbReference>
<feature type="compositionally biased region" description="Basic residues" evidence="8">
    <location>
        <begin position="445"/>
        <end position="455"/>
    </location>
</feature>
<accession>A0A2G5UIZ8</accession>
<proteinExistence type="inferred from homology"/>
<organism evidence="11 12">
    <name type="scientific">Caenorhabditis nigoni</name>
    <dbReference type="NCBI Taxonomy" id="1611254"/>
    <lineage>
        <taxon>Eukaryota</taxon>
        <taxon>Metazoa</taxon>
        <taxon>Ecdysozoa</taxon>
        <taxon>Nematoda</taxon>
        <taxon>Chromadorea</taxon>
        <taxon>Rhabditida</taxon>
        <taxon>Rhabditina</taxon>
        <taxon>Rhabditomorpha</taxon>
        <taxon>Rhabditoidea</taxon>
        <taxon>Rhabditidae</taxon>
        <taxon>Peloderinae</taxon>
        <taxon>Caenorhabditis</taxon>
    </lineage>
</organism>
<gene>
    <name evidence="11" type="primary">Cni-ccdc-47</name>
    <name evidence="11" type="synonym">Cnig_chr_III.g11195</name>
    <name evidence="11" type="ORF">B9Z55_011195</name>
</gene>
<dbReference type="OrthoDB" id="10039147at2759"/>
<keyword evidence="3 9" id="KW-0472">Membrane</keyword>
<reference evidence="12" key="1">
    <citation type="submission" date="2017-10" db="EMBL/GenBank/DDBJ databases">
        <title>Rapid genome shrinkage in a self-fertile nematode reveals novel sperm competition proteins.</title>
        <authorList>
            <person name="Yin D."/>
            <person name="Schwarz E.M."/>
            <person name="Thomas C.G."/>
            <person name="Felde R.L."/>
            <person name="Korf I.F."/>
            <person name="Cutter A.D."/>
            <person name="Schartner C.M."/>
            <person name="Ralston E.J."/>
            <person name="Meyer B.J."/>
            <person name="Haag E.S."/>
        </authorList>
    </citation>
    <scope>NUCLEOTIDE SEQUENCE [LARGE SCALE GENOMIC DNA]</scope>
    <source>
        <strain evidence="12">JU1422</strain>
    </source>
</reference>
<dbReference type="GO" id="GO:0032469">
    <property type="term" value="P:endoplasmic reticulum calcium ion homeostasis"/>
    <property type="evidence" value="ECO:0007669"/>
    <property type="project" value="InterPro"/>
</dbReference>
<protein>
    <recommendedName>
        <fullName evidence="6">PAT complex subunit CCDC47</fullName>
    </recommendedName>
    <alternativeName>
        <fullName evidence="7">Coiled-coil domain-containing protein 47</fullName>
    </alternativeName>
</protein>
<sequence length="455" mass="52138">MKITRIFGFLAIILFCCSGFSAGAASDDNEFAEFEEDEFADNVVVTNAPDAKQEDRKSVPPIVQKDDFEDDDFGVVDEDESDDSEKIKEVDPDEPTPVQSLKFTDVPAHFRSNWASYQVEGIVVLIIFIYLINYIIGKTTNSSIAHTVFEMCRPTLEEQFAVVGDDGVTDLDKLEPTLKRDTDSSFSAWCSGRVNVHSLFLQMKTIKRQDLVSRVLDIYDPSSDKMTIKVSLEGGNDVDPLIFAVGEKKIAAKNFREMFDLNSYVSEKKQVAQQLNLPATWQLYADQNEVVYSILEPGVVSLLRKHEEAIEFIHISDQYTGPKPAEGESYTRLPEPQRYMFMSLNLAKLGQDEESAAEILNLVFYLIDRVKKMKLSKDAKQKAERKRKEFEEAFLKQTHAFRQEAAQARKEEKTRERKQKLMDEHDPERQRRLEAKELKKEAKAKQPKMKQMKVK</sequence>
<dbReference type="GO" id="GO:0005509">
    <property type="term" value="F:calcium ion binding"/>
    <property type="evidence" value="ECO:0007669"/>
    <property type="project" value="InterPro"/>
</dbReference>
<dbReference type="PANTHER" id="PTHR12883">
    <property type="entry name" value="ADIPOCYTE-SPECIFIC PROTEIN 4-RELATED"/>
    <property type="match status" value="1"/>
</dbReference>
<feature type="transmembrane region" description="Helical" evidence="9">
    <location>
        <begin position="115"/>
        <end position="136"/>
    </location>
</feature>